<dbReference type="InterPro" id="IPR013785">
    <property type="entry name" value="Aldolase_TIM"/>
</dbReference>
<comment type="similarity">
    <text evidence="2">Belongs to the DapA family.</text>
</comment>
<accession>A0A165DKQ0</accession>
<dbReference type="GO" id="GO:0008840">
    <property type="term" value="F:4-hydroxy-tetrahydrodipicolinate synthase activity"/>
    <property type="evidence" value="ECO:0007669"/>
    <property type="project" value="TreeGrafter"/>
</dbReference>
<dbReference type="InParanoid" id="A0A165DKQ0"/>
<dbReference type="PRINTS" id="PR00146">
    <property type="entry name" value="DHPICSNTHASE"/>
</dbReference>
<dbReference type="SUPFAM" id="SSF51569">
    <property type="entry name" value="Aldolase"/>
    <property type="match status" value="1"/>
</dbReference>
<dbReference type="EMBL" id="KV424048">
    <property type="protein sequence ID" value="KZT53025.1"/>
    <property type="molecule type" value="Genomic_DNA"/>
</dbReference>
<keyword evidence="6" id="KW-1185">Reference proteome</keyword>
<dbReference type="InterPro" id="IPR002220">
    <property type="entry name" value="DapA-like"/>
</dbReference>
<evidence type="ECO:0000256" key="3">
    <source>
        <dbReference type="PIRSR" id="PIRSR001365-1"/>
    </source>
</evidence>
<dbReference type="PIRSF" id="PIRSF001365">
    <property type="entry name" value="DHDPS"/>
    <property type="match status" value="1"/>
</dbReference>
<evidence type="ECO:0000256" key="4">
    <source>
        <dbReference type="PIRSR" id="PIRSR001365-2"/>
    </source>
</evidence>
<keyword evidence="1 2" id="KW-0456">Lyase</keyword>
<dbReference type="Gene3D" id="3.20.20.70">
    <property type="entry name" value="Aldolase class I"/>
    <property type="match status" value="1"/>
</dbReference>
<organism evidence="5 6">
    <name type="scientific">Calocera cornea HHB12733</name>
    <dbReference type="NCBI Taxonomy" id="1353952"/>
    <lineage>
        <taxon>Eukaryota</taxon>
        <taxon>Fungi</taxon>
        <taxon>Dikarya</taxon>
        <taxon>Basidiomycota</taxon>
        <taxon>Agaricomycotina</taxon>
        <taxon>Dacrymycetes</taxon>
        <taxon>Dacrymycetales</taxon>
        <taxon>Dacrymycetaceae</taxon>
        <taxon>Calocera</taxon>
    </lineage>
</organism>
<dbReference type="SMART" id="SM01130">
    <property type="entry name" value="DHDPS"/>
    <property type="match status" value="1"/>
</dbReference>
<dbReference type="Proteomes" id="UP000076842">
    <property type="component" value="Unassembled WGS sequence"/>
</dbReference>
<gene>
    <name evidence="5" type="ORF">CALCODRAFT_440694</name>
</gene>
<evidence type="ECO:0000313" key="6">
    <source>
        <dbReference type="Proteomes" id="UP000076842"/>
    </source>
</evidence>
<protein>
    <submittedName>
        <fullName evidence="5">Aldolase</fullName>
    </submittedName>
</protein>
<dbReference type="STRING" id="1353952.A0A165DKQ0"/>
<dbReference type="PANTHER" id="PTHR12128:SF66">
    <property type="entry name" value="4-HYDROXY-2-OXOGLUTARATE ALDOLASE, MITOCHONDRIAL"/>
    <property type="match status" value="1"/>
</dbReference>
<feature type="active site" description="Proton donor/acceptor" evidence="3">
    <location>
        <position position="146"/>
    </location>
</feature>
<evidence type="ECO:0000313" key="5">
    <source>
        <dbReference type="EMBL" id="KZT53025.1"/>
    </source>
</evidence>
<dbReference type="CDD" id="cd00408">
    <property type="entry name" value="DHDPS-like"/>
    <property type="match status" value="1"/>
</dbReference>
<dbReference type="Pfam" id="PF00701">
    <property type="entry name" value="DHDPS"/>
    <property type="match status" value="1"/>
</dbReference>
<dbReference type="AlphaFoldDB" id="A0A165DKQ0"/>
<feature type="active site" description="Schiff-base intermediate with substrate" evidence="3">
    <location>
        <position position="176"/>
    </location>
</feature>
<dbReference type="OrthoDB" id="191315at2759"/>
<name>A0A165DKQ0_9BASI</name>
<sequence>MPTVRPVRAGAYCPVVTFFDQNEDLDIPSFVKHVLWVADGGMDIVIAGTNGEAAHLTHPERAALVKAAREALDAAGHTDTVIVTGASTASTRETIQFAKEAAEAGADAVIALLSTPFASGLIGNKAALKQHFTDVAAGSPIPVMIYNYPVAAAGIDLDSTTILELAAANPNICGAKLTCANMGKLARISTVTTQPGWMKQYPRSAGPDVPFWIGSGYSDFLFPSILGRATGCITGLGNVAPSVIAELYKASVAAASGADTSLTSAAQELQDIVAAADGALAATGIGGTKYMLAKLRGYGGIPRKPLPAFDPAGGPALEEQLAPILALEKQLTAGRKAANGHAVNGA</sequence>
<evidence type="ECO:0000256" key="2">
    <source>
        <dbReference type="PIRNR" id="PIRNR001365"/>
    </source>
</evidence>
<reference evidence="5 6" key="1">
    <citation type="journal article" date="2016" name="Mol. Biol. Evol.">
        <title>Comparative Genomics of Early-Diverging Mushroom-Forming Fungi Provides Insights into the Origins of Lignocellulose Decay Capabilities.</title>
        <authorList>
            <person name="Nagy L.G."/>
            <person name="Riley R."/>
            <person name="Tritt A."/>
            <person name="Adam C."/>
            <person name="Daum C."/>
            <person name="Floudas D."/>
            <person name="Sun H."/>
            <person name="Yadav J.S."/>
            <person name="Pangilinan J."/>
            <person name="Larsson K.H."/>
            <person name="Matsuura K."/>
            <person name="Barry K."/>
            <person name="Labutti K."/>
            <person name="Kuo R."/>
            <person name="Ohm R.A."/>
            <person name="Bhattacharya S.S."/>
            <person name="Shirouzu T."/>
            <person name="Yoshinaga Y."/>
            <person name="Martin F.M."/>
            <person name="Grigoriev I.V."/>
            <person name="Hibbett D.S."/>
        </authorList>
    </citation>
    <scope>NUCLEOTIDE SEQUENCE [LARGE SCALE GENOMIC DNA]</scope>
    <source>
        <strain evidence="5 6">HHB12733</strain>
    </source>
</reference>
<evidence type="ECO:0000256" key="1">
    <source>
        <dbReference type="ARBA" id="ARBA00023239"/>
    </source>
</evidence>
<feature type="binding site" evidence="4">
    <location>
        <position position="233"/>
    </location>
    <ligand>
        <name>pyruvate</name>
        <dbReference type="ChEBI" id="CHEBI:15361"/>
    </ligand>
</feature>
<dbReference type="PANTHER" id="PTHR12128">
    <property type="entry name" value="DIHYDRODIPICOLINATE SYNTHASE"/>
    <property type="match status" value="1"/>
</dbReference>
<proteinExistence type="inferred from homology"/>